<dbReference type="Pfam" id="PF01832">
    <property type="entry name" value="Glucosaminidase"/>
    <property type="match status" value="1"/>
</dbReference>
<dbReference type="EMBL" id="JASKYM010000002">
    <property type="protein sequence ID" value="MDK2563300.1"/>
    <property type="molecule type" value="Genomic_DNA"/>
</dbReference>
<dbReference type="SUPFAM" id="SSF50044">
    <property type="entry name" value="SH3-domain"/>
    <property type="match status" value="1"/>
</dbReference>
<keyword evidence="2" id="KW-0732">Signal</keyword>
<feature type="chain" id="PRO_5047452849" evidence="2">
    <location>
        <begin position="22"/>
        <end position="569"/>
    </location>
</feature>
<evidence type="ECO:0000256" key="2">
    <source>
        <dbReference type="SAM" id="SignalP"/>
    </source>
</evidence>
<dbReference type="InterPro" id="IPR036028">
    <property type="entry name" value="SH3-like_dom_sf"/>
</dbReference>
<dbReference type="SMART" id="SM00047">
    <property type="entry name" value="LYZ2"/>
    <property type="match status" value="1"/>
</dbReference>
<reference evidence="4 5" key="1">
    <citation type="submission" date="2023-05" db="EMBL/GenBank/DDBJ databases">
        <title>Rombocin, a short stable natural nisin variant, displays selective antimicrobial activity against Listeria monocytogenes and employs dual mode of action to kill target bacterial strains.</title>
        <authorList>
            <person name="Wambui J."/>
            <person name="Stephan R."/>
            <person name="Kuipers O.P."/>
        </authorList>
    </citation>
    <scope>NUCLEOTIDE SEQUENCE [LARGE SCALE GENOMIC DNA]</scope>
    <source>
        <strain evidence="4 5">RC002</strain>
    </source>
</reference>
<feature type="domain" description="SH3b" evidence="3">
    <location>
        <begin position="98"/>
        <end position="160"/>
    </location>
</feature>
<feature type="domain" description="SH3b" evidence="3">
    <location>
        <begin position="23"/>
        <end position="86"/>
    </location>
</feature>
<protein>
    <submittedName>
        <fullName evidence="4">SH3 domain-containing protein</fullName>
    </submittedName>
</protein>
<evidence type="ECO:0000313" key="5">
    <source>
        <dbReference type="Proteomes" id="UP001301012"/>
    </source>
</evidence>
<dbReference type="InterPro" id="IPR052354">
    <property type="entry name" value="Cell_Wall_Dynamics_Protein"/>
</dbReference>
<dbReference type="Gene3D" id="1.10.530.10">
    <property type="match status" value="1"/>
</dbReference>
<dbReference type="PANTHER" id="PTHR34408">
    <property type="entry name" value="FAMILY PROTEIN, PUTATIVE-RELATED"/>
    <property type="match status" value="1"/>
</dbReference>
<feature type="region of interest" description="Disordered" evidence="1">
    <location>
        <begin position="226"/>
        <end position="272"/>
    </location>
</feature>
<dbReference type="PROSITE" id="PS51781">
    <property type="entry name" value="SH3B"/>
    <property type="match status" value="4"/>
</dbReference>
<keyword evidence="5" id="KW-1185">Reference proteome</keyword>
<feature type="compositionally biased region" description="Polar residues" evidence="1">
    <location>
        <begin position="251"/>
        <end position="270"/>
    </location>
</feature>
<dbReference type="RefSeq" id="WP_284132248.1">
    <property type="nucleotide sequence ID" value="NZ_JASKYM010000002.1"/>
</dbReference>
<feature type="domain" description="SH3b" evidence="3">
    <location>
        <begin position="248"/>
        <end position="310"/>
    </location>
</feature>
<evidence type="ECO:0000256" key="1">
    <source>
        <dbReference type="SAM" id="MobiDB-lite"/>
    </source>
</evidence>
<dbReference type="InterPro" id="IPR002901">
    <property type="entry name" value="MGlyc_endo_b_GlcNAc-like_dom"/>
</dbReference>
<sequence>MNKKIALATLIIPMAISNVDASGITGIITTSSLNIRSGAGSNYAVLFSVKKNEKVTINQTTNGWYKIKTSSGKEGWGSSNYILKSSPNDNSNGSNTSGVKKRVSINSLNMRSGAGTSYRSIATLNKGTVLDVVSQGSGWTKVKYEGRLGYVSSEYLQDIKPEATTQGLKEVTTSSLNVRSGANTSYSVVGKLKNGEKIKVISESNEWAKIEYKGKIAYTSSRYLKNASSSSNPVQNPPSTNPKPEGVNETKIVNTNSLNVRSGPGTNYSKVGTLKKGEKVGVMSQSSGWSKLNYNNKTAYTSSQYLIKDDTTLNPPSVVGGESSENINGATVNYKGLSYTLADHVRVQKERSNNNDLTYYLNPSNFTKTSKGMMQFLKLDSYKGGISANELNSYLNSLPKASSGTNVFYNKGQAFINAAQNYNIDLAYLVSHAMWETAYGKSKLAQGQTITSFKGKPLSRPVKVYNFFGIGAIDKSANVSGAEAAYSNGWTGIEKTIDGSAQWIAKNYIKNSRYNQNTVYKMKFSYDYSSHQYATDVNWPNGISGIMVKISNMYNSRNNLTFEVPSYKK</sequence>
<gene>
    <name evidence="4" type="ORF">QOZ84_07045</name>
</gene>
<dbReference type="Gene3D" id="2.30.30.40">
    <property type="entry name" value="SH3 Domains"/>
    <property type="match status" value="4"/>
</dbReference>
<feature type="signal peptide" evidence="2">
    <location>
        <begin position="1"/>
        <end position="21"/>
    </location>
</feature>
<comment type="caution">
    <text evidence="4">The sequence shown here is derived from an EMBL/GenBank/DDBJ whole genome shotgun (WGS) entry which is preliminary data.</text>
</comment>
<dbReference type="InterPro" id="IPR003646">
    <property type="entry name" value="SH3-like_bac-type"/>
</dbReference>
<evidence type="ECO:0000313" key="4">
    <source>
        <dbReference type="EMBL" id="MDK2563300.1"/>
    </source>
</evidence>
<organism evidence="4 5">
    <name type="scientific">Romboutsia sedimentorum</name>
    <dbReference type="NCBI Taxonomy" id="1368474"/>
    <lineage>
        <taxon>Bacteria</taxon>
        <taxon>Bacillati</taxon>
        <taxon>Bacillota</taxon>
        <taxon>Clostridia</taxon>
        <taxon>Peptostreptococcales</taxon>
        <taxon>Peptostreptococcaceae</taxon>
        <taxon>Romboutsia</taxon>
    </lineage>
</organism>
<evidence type="ECO:0000259" key="3">
    <source>
        <dbReference type="PROSITE" id="PS51781"/>
    </source>
</evidence>
<name>A0ABT7E8P8_9FIRM</name>
<proteinExistence type="predicted"/>
<dbReference type="SMART" id="SM00287">
    <property type="entry name" value="SH3b"/>
    <property type="match status" value="4"/>
</dbReference>
<dbReference type="PANTHER" id="PTHR34408:SF1">
    <property type="entry name" value="GLYCOSYL HYDROLASE FAMILY 19 DOMAIN-CONTAINING PROTEIN HI_1415"/>
    <property type="match status" value="1"/>
</dbReference>
<accession>A0ABT7E8P8</accession>
<dbReference type="Pfam" id="PF08239">
    <property type="entry name" value="SH3_3"/>
    <property type="match status" value="4"/>
</dbReference>
<feature type="domain" description="SH3b" evidence="3">
    <location>
        <begin position="166"/>
        <end position="228"/>
    </location>
</feature>
<dbReference type="Proteomes" id="UP001301012">
    <property type="component" value="Unassembled WGS sequence"/>
</dbReference>